<dbReference type="GO" id="GO:0042147">
    <property type="term" value="P:retrograde transport, endosome to Golgi"/>
    <property type="evidence" value="ECO:0007669"/>
    <property type="project" value="TreeGrafter"/>
</dbReference>
<dbReference type="Pfam" id="PF00169">
    <property type="entry name" value="PH"/>
    <property type="match status" value="2"/>
</dbReference>
<dbReference type="CDD" id="cd00136">
    <property type="entry name" value="PDZ_canonical"/>
    <property type="match status" value="1"/>
</dbReference>
<dbReference type="InterPro" id="IPR045188">
    <property type="entry name" value="Boi1/Boi2-like"/>
</dbReference>
<organism evidence="6 13">
    <name type="scientific">Phytophthora fragariae</name>
    <dbReference type="NCBI Taxonomy" id="53985"/>
    <lineage>
        <taxon>Eukaryota</taxon>
        <taxon>Sar</taxon>
        <taxon>Stramenopiles</taxon>
        <taxon>Oomycota</taxon>
        <taxon>Peronosporomycetes</taxon>
        <taxon>Peronosporales</taxon>
        <taxon>Peronosporaceae</taxon>
        <taxon>Phytophthora</taxon>
    </lineage>
</organism>
<dbReference type="GO" id="GO:0001881">
    <property type="term" value="P:receptor recycling"/>
    <property type="evidence" value="ECO:0007669"/>
    <property type="project" value="TreeGrafter"/>
</dbReference>
<dbReference type="GO" id="GO:0055037">
    <property type="term" value="C:recycling endosome"/>
    <property type="evidence" value="ECO:0007669"/>
    <property type="project" value="TreeGrafter"/>
</dbReference>
<dbReference type="PANTHER" id="PTHR22902:SF27">
    <property type="entry name" value="PLECKSTRIN HOMOLOGY DOMAIN-CONTAINING FAMILY A MEMBER 3"/>
    <property type="match status" value="1"/>
</dbReference>
<dbReference type="PROSITE" id="PS50003">
    <property type="entry name" value="PH_DOMAIN"/>
    <property type="match status" value="4"/>
</dbReference>
<dbReference type="Proteomes" id="UP000429523">
    <property type="component" value="Unassembled WGS sequence"/>
</dbReference>
<evidence type="ECO:0000313" key="13">
    <source>
        <dbReference type="Proteomes" id="UP000460718"/>
    </source>
</evidence>
<dbReference type="SUPFAM" id="SSF50729">
    <property type="entry name" value="PH domain-like"/>
    <property type="match status" value="5"/>
</dbReference>
<dbReference type="Gene3D" id="2.30.29.30">
    <property type="entry name" value="Pleckstrin-homology domain (PH domain)/Phosphotyrosine-binding domain (PTB)"/>
    <property type="match status" value="4"/>
</dbReference>
<proteinExistence type="predicted"/>
<dbReference type="GO" id="GO:0005769">
    <property type="term" value="C:early endosome"/>
    <property type="evidence" value="ECO:0007669"/>
    <property type="project" value="TreeGrafter"/>
</dbReference>
<dbReference type="SMART" id="SM00228">
    <property type="entry name" value="PDZ"/>
    <property type="match status" value="1"/>
</dbReference>
<dbReference type="Proteomes" id="UP000460718">
    <property type="component" value="Unassembled WGS sequence"/>
</dbReference>
<dbReference type="EMBL" id="QXGA01000775">
    <property type="protein sequence ID" value="KAE9141438.1"/>
    <property type="molecule type" value="Genomic_DNA"/>
</dbReference>
<evidence type="ECO:0000313" key="12">
    <source>
        <dbReference type="Proteomes" id="UP000440732"/>
    </source>
</evidence>
<dbReference type="GO" id="GO:0007032">
    <property type="term" value="P:endosome organization"/>
    <property type="evidence" value="ECO:0007669"/>
    <property type="project" value="TreeGrafter"/>
</dbReference>
<evidence type="ECO:0000313" key="11">
    <source>
        <dbReference type="Proteomes" id="UP000437068"/>
    </source>
</evidence>
<dbReference type="PANTHER" id="PTHR22902">
    <property type="entry name" value="SESQUIPEDALIAN"/>
    <property type="match status" value="1"/>
</dbReference>
<evidence type="ECO:0000313" key="8">
    <source>
        <dbReference type="EMBL" id="KAE9222149.1"/>
    </source>
</evidence>
<evidence type="ECO:0000313" key="10">
    <source>
        <dbReference type="Proteomes" id="UP000429523"/>
    </source>
</evidence>
<dbReference type="Proteomes" id="UP000440732">
    <property type="component" value="Unassembled WGS sequence"/>
</dbReference>
<dbReference type="InterPro" id="IPR001478">
    <property type="entry name" value="PDZ"/>
</dbReference>
<gene>
    <name evidence="9" type="ORF">PF001_g7484</name>
    <name evidence="8" type="ORF">PF004_g12868</name>
    <name evidence="7" type="ORF">PF006_g13193</name>
    <name evidence="5" type="ORF">PF009_g8996</name>
    <name evidence="6" type="ORF">PF011_g7136</name>
</gene>
<dbReference type="FunFam" id="2.30.29.30:FF:000464">
    <property type="entry name" value="Cell 12A endoglucanase"/>
    <property type="match status" value="1"/>
</dbReference>
<keyword evidence="1" id="KW-0597">Phosphoprotein</keyword>
<dbReference type="InterPro" id="IPR011993">
    <property type="entry name" value="PH-like_dom_sf"/>
</dbReference>
<dbReference type="FunFam" id="2.30.42.10:FF:000229">
    <property type="entry name" value="Uncharacterized protein"/>
    <property type="match status" value="1"/>
</dbReference>
<dbReference type="PROSITE" id="PS50106">
    <property type="entry name" value="PDZ"/>
    <property type="match status" value="1"/>
</dbReference>
<evidence type="ECO:0000313" key="14">
    <source>
        <dbReference type="Proteomes" id="UP000476176"/>
    </source>
</evidence>
<evidence type="ECO:0000313" key="6">
    <source>
        <dbReference type="EMBL" id="KAE9016478.1"/>
    </source>
</evidence>
<feature type="domain" description="PH" evidence="3">
    <location>
        <begin position="972"/>
        <end position="1088"/>
    </location>
</feature>
<dbReference type="SUPFAM" id="SSF50156">
    <property type="entry name" value="PDZ domain-like"/>
    <property type="match status" value="1"/>
</dbReference>
<evidence type="ECO:0000256" key="1">
    <source>
        <dbReference type="ARBA" id="ARBA00022553"/>
    </source>
</evidence>
<dbReference type="EMBL" id="QXGC01000755">
    <property type="protein sequence ID" value="KAE9222149.1"/>
    <property type="molecule type" value="Genomic_DNA"/>
</dbReference>
<sequence>MATDLSASAIGGVAGGGDSAVGASGGPENAYEKLSREVHQMQITGAIHTDWLENPKGFLLKPDFKRKAQHVGAGGKKLNSSRLLRLHLPGNSYRVRWFVLDGMILRYFKTSTEEQELGAIHLTSVNAVLPSSVADAPEHALDLVCADRIYTVAGNDREDMVRWATVLTLVLRGEYKPKLMLRSESSIIRGSSVIPRPSAVARKTAMTQASRFTDANGMRMTGTLTGGIGDGDSKSQGDDDVKEKIITVTFDQPGPLNLMLRGTVDDEVMVCGFQNGLGPGGELGPAEASGVIRVGDLLISINNHYFTNIEFQQAVDLIHAAGRPLTLRFSRVDFHTAPPSDTTRVAEGWVLSKEPSAHRYRVRMLQLHGDKLKLYKPSMQGGRVDEPCLVIRMEQVTDIRPTNDTREVVTAFTQCHPKQWGVTLEGSQSIFTFYTKNREDMVQWVDLLKNSPLFSPKATRLSIPVHPVAVVEFDPILEPTVVLQDEVGKLGDLLPTFSCHYFLLLEDGKMMYYVSADSAATRMRPIGTLRCDNIVSIVPSQVTDDTAAGDDSSSETSSTAGVTEEMMPWRLELGILVQGSAQKYRRPFIMCFATQEKMMKWGIAIGKEAKRLTGQEYDLSSISRRASRSNSQTYAPRHSETPMTRPTISRLISNPSKYIDPNVQESSRLFRSLKDVIAKTATRGWFFVKKPRSGGMGAYHPRFLVLIDNQLMFFKYEVLEEESLHSYASMLDLRNIKDVREADSGFQENLDFTIQLTTADDIIWMLVAESYEQKEAWLSALIWLSDYYYRPGDNDDDITPAITDAKRIALNTAGIMMSIPESEGSSSITSQDIDPKEAERLAAAGIAKERLSTTGLGALLTDDFTGIGGEIQIAGKKVFAAISSGVFRYYASQSDYESEWGDAIDAISLKEIEEVHSDGLDLGSFVVKVKGEKEVRLVAESAKLAKRWMLVMCCYGDLILKKAPHADYWASTQPKEAWIWKLDRLYQVFRRRYFSLRNRQLIFYTEQGGRMLGMISLPCIFHLQMSKVWTRSKDEADFYQLEVSFAVPTAAEESSRTDQIGDFYAFLLAFDTEEQLKEWAHAIYDCCTNSMSLKGNATLSPLGEIQVLPKELLKTSTFDHSDDVFFKTAGLPIGPTVPSKRPVPDAAVSTSEFSSSGWLYYRTSKEERIRLRYFMQWGYELSIFKHEVLADEAAAIRYGVIDCRALVDVRFAYINSPENAVELILGSETSVIIIPRTDQEAVMWRNSLLDVKRAYGQLESGKNKEDTFGTGVFISRGSTFSTHKDNEELLRLQIESTVIYSSNLQDWDGRKWIPKYFVLTSSRVLMMSLALHMYDEEPDILGSFATKDIVEVRACNEKEEAETGNCKSACVITLRSPPSSAGDAIQAVPDRMIVRCDSIDHCLEWMRLLCSSNGKLELKKNAATGYWGSVNRIASLSRHQSFLATAPLSAAIAAANSGCCAKAYVRAYHEPQEHDGIPVITQQAGYYINQRILLMDPLTRRCRLLGKKHRRF</sequence>
<reference evidence="13 14" key="1">
    <citation type="submission" date="2018-09" db="EMBL/GenBank/DDBJ databases">
        <title>Genomic investigation of the strawberry pathogen Phytophthora fragariae indicates pathogenicity is determined by transcriptional variation in three key races.</title>
        <authorList>
            <person name="Adams T.M."/>
            <person name="Armitage A.D."/>
            <person name="Sobczyk M.K."/>
            <person name="Bates H.J."/>
            <person name="Dunwell J.M."/>
            <person name="Nellist C.F."/>
            <person name="Harrison R.J."/>
        </authorList>
    </citation>
    <scope>NUCLEOTIDE SEQUENCE [LARGE SCALE GENOMIC DNA]</scope>
    <source>
        <strain evidence="9 11">A4</strain>
        <strain evidence="8 14">BC-23</strain>
        <strain evidence="7 12">NOV-5</strain>
        <strain evidence="5 10">NOV-9</strain>
        <strain evidence="6 13">SCRP245</strain>
    </source>
</reference>
<dbReference type="InterPro" id="IPR001849">
    <property type="entry name" value="PH_domain"/>
</dbReference>
<dbReference type="CDD" id="cd00821">
    <property type="entry name" value="PH"/>
    <property type="match status" value="3"/>
</dbReference>
<evidence type="ECO:0008006" key="15">
    <source>
        <dbReference type="Google" id="ProtNLM"/>
    </source>
</evidence>
<feature type="domain" description="PH" evidence="3">
    <location>
        <begin position="76"/>
        <end position="172"/>
    </location>
</feature>
<feature type="domain" description="PH" evidence="3">
    <location>
        <begin position="679"/>
        <end position="786"/>
    </location>
</feature>
<feature type="domain" description="PDZ" evidence="4">
    <location>
        <begin position="245"/>
        <end position="333"/>
    </location>
</feature>
<dbReference type="Pfam" id="PF00595">
    <property type="entry name" value="PDZ"/>
    <property type="match status" value="1"/>
</dbReference>
<evidence type="ECO:0000313" key="5">
    <source>
        <dbReference type="EMBL" id="KAE8941205.1"/>
    </source>
</evidence>
<accession>A0A6A3LEI5</accession>
<evidence type="ECO:0000259" key="4">
    <source>
        <dbReference type="PROSITE" id="PS50106"/>
    </source>
</evidence>
<feature type="domain" description="PH" evidence="3">
    <location>
        <begin position="343"/>
        <end position="453"/>
    </location>
</feature>
<dbReference type="Proteomes" id="UP000437068">
    <property type="component" value="Unassembled WGS sequence"/>
</dbReference>
<dbReference type="Proteomes" id="UP000476176">
    <property type="component" value="Unassembled WGS sequence"/>
</dbReference>
<name>A0A6A3LEI5_9STRA</name>
<dbReference type="EMBL" id="QXFW01000313">
    <property type="protein sequence ID" value="KAE9016478.1"/>
    <property type="molecule type" value="Genomic_DNA"/>
</dbReference>
<evidence type="ECO:0000259" key="3">
    <source>
        <dbReference type="PROSITE" id="PS50003"/>
    </source>
</evidence>
<dbReference type="SMART" id="SM00233">
    <property type="entry name" value="PH"/>
    <property type="match status" value="8"/>
</dbReference>
<evidence type="ECO:0000313" key="9">
    <source>
        <dbReference type="EMBL" id="KAE9316079.1"/>
    </source>
</evidence>
<dbReference type="GO" id="GO:0005829">
    <property type="term" value="C:cytosol"/>
    <property type="evidence" value="ECO:0007669"/>
    <property type="project" value="GOC"/>
</dbReference>
<dbReference type="InterPro" id="IPR036034">
    <property type="entry name" value="PDZ_sf"/>
</dbReference>
<evidence type="ECO:0000256" key="2">
    <source>
        <dbReference type="SAM" id="MobiDB-lite"/>
    </source>
</evidence>
<dbReference type="EMBL" id="QXGF01000375">
    <property type="protein sequence ID" value="KAE8941205.1"/>
    <property type="molecule type" value="Genomic_DNA"/>
</dbReference>
<dbReference type="EMBL" id="QXGE01000321">
    <property type="protein sequence ID" value="KAE9316079.1"/>
    <property type="molecule type" value="Genomic_DNA"/>
</dbReference>
<dbReference type="GO" id="GO:0005802">
    <property type="term" value="C:trans-Golgi network"/>
    <property type="evidence" value="ECO:0007669"/>
    <property type="project" value="TreeGrafter"/>
</dbReference>
<comment type="caution">
    <text evidence="6">The sequence shown here is derived from an EMBL/GenBank/DDBJ whole genome shotgun (WGS) entry which is preliminary data.</text>
</comment>
<feature type="region of interest" description="Disordered" evidence="2">
    <location>
        <begin position="624"/>
        <end position="647"/>
    </location>
</feature>
<evidence type="ECO:0000313" key="7">
    <source>
        <dbReference type="EMBL" id="KAE9141438.1"/>
    </source>
</evidence>
<dbReference type="Gene3D" id="2.30.42.10">
    <property type="match status" value="1"/>
</dbReference>
<protein>
    <recommendedName>
        <fullName evidence="15">PH domain-containing protein</fullName>
    </recommendedName>
</protein>